<dbReference type="GO" id="GO:0016887">
    <property type="term" value="F:ATP hydrolysis activity"/>
    <property type="evidence" value="ECO:0007669"/>
    <property type="project" value="InterPro"/>
</dbReference>
<proteinExistence type="inferred from homology"/>
<protein>
    <submittedName>
        <fullName evidence="8">ABC transporter, ATP-binding protein</fullName>
    </submittedName>
</protein>
<dbReference type="GO" id="GO:0046677">
    <property type="term" value="P:response to antibiotic"/>
    <property type="evidence" value="ECO:0007669"/>
    <property type="project" value="UniProtKB-KW"/>
</dbReference>
<dbReference type="RefSeq" id="WP_021725803.1">
    <property type="nucleotide sequence ID" value="NZ_AWEZ01000043.1"/>
</dbReference>
<keyword evidence="6" id="KW-0046">Antibiotic resistance</keyword>
<dbReference type="Pfam" id="PF00005">
    <property type="entry name" value="ABC_tran"/>
    <property type="match status" value="1"/>
</dbReference>
<evidence type="ECO:0000313" key="9">
    <source>
        <dbReference type="Proteomes" id="UP000016638"/>
    </source>
</evidence>
<comment type="subcellular location">
    <subcellularLocation>
        <location evidence="1">Cell membrane</location>
        <topology evidence="1">Peripheral membrane protein</topology>
    </subcellularLocation>
</comment>
<evidence type="ECO:0000256" key="5">
    <source>
        <dbReference type="ARBA" id="ARBA00022840"/>
    </source>
</evidence>
<dbReference type="InterPro" id="IPR027417">
    <property type="entry name" value="P-loop_NTPase"/>
</dbReference>
<dbReference type="OrthoDB" id="3177347at2"/>
<evidence type="ECO:0000313" key="8">
    <source>
        <dbReference type="EMBL" id="ERL08663.1"/>
    </source>
</evidence>
<name>U2TRD9_9ACTN</name>
<gene>
    <name evidence="8" type="ORF">HMPREF1316_0416</name>
</gene>
<dbReference type="STRING" id="1125712.HMPREF1316_0416"/>
<dbReference type="SMART" id="SM00382">
    <property type="entry name" value="AAA"/>
    <property type="match status" value="1"/>
</dbReference>
<dbReference type="InterPro" id="IPR003593">
    <property type="entry name" value="AAA+_ATPase"/>
</dbReference>
<dbReference type="GO" id="GO:0005886">
    <property type="term" value="C:plasma membrane"/>
    <property type="evidence" value="ECO:0007669"/>
    <property type="project" value="UniProtKB-SubCell"/>
</dbReference>
<keyword evidence="4" id="KW-0547">Nucleotide-binding</keyword>
<organism evidence="8 9">
    <name type="scientific">Olsenella profusa F0195</name>
    <dbReference type="NCBI Taxonomy" id="1125712"/>
    <lineage>
        <taxon>Bacteria</taxon>
        <taxon>Bacillati</taxon>
        <taxon>Actinomycetota</taxon>
        <taxon>Coriobacteriia</taxon>
        <taxon>Coriobacteriales</taxon>
        <taxon>Atopobiaceae</taxon>
        <taxon>Olsenella</taxon>
    </lineage>
</organism>
<comment type="caution">
    <text evidence="8">The sequence shown here is derived from an EMBL/GenBank/DDBJ whole genome shotgun (WGS) entry which is preliminary data.</text>
</comment>
<feature type="domain" description="ABC transporter" evidence="7">
    <location>
        <begin position="7"/>
        <end position="232"/>
    </location>
</feature>
<comment type="similarity">
    <text evidence="2">Belongs to the ABC transporter superfamily.</text>
</comment>
<keyword evidence="3" id="KW-0813">Transport</keyword>
<dbReference type="GO" id="GO:0005524">
    <property type="term" value="F:ATP binding"/>
    <property type="evidence" value="ECO:0007669"/>
    <property type="project" value="UniProtKB-KW"/>
</dbReference>
<sequence length="308" mass="34451">MTRSGIVTARGLTKDYGQGRGIFDVSFAVEEGEVLGFLGSNGAGKTVTMRHLMGFVRPQAGVARIFGLDCFAEQAAIQGRLGYLPGETAVPEDMTGIAFLEYMARLRRLRDHTRMHELIERFELDPKARVRRMSKGTRQKVGLVCAFMGRPDVLLLDEPTSGFDPLMQGRFVELVRQERDRGATVFLSSHIFEEVERTCDRVAFIRAGRLVSTERMGDVRASRRHAFRVTFPSADERARYQRACTLRGVKVHVLSEHDVEVWAGADVDAFVKELAGFRVEGLASREQTLEEMFLHFYGKDAAGEGDVG</sequence>
<dbReference type="CDD" id="cd03230">
    <property type="entry name" value="ABC_DR_subfamily_A"/>
    <property type="match status" value="1"/>
</dbReference>
<dbReference type="InterPro" id="IPR003439">
    <property type="entry name" value="ABC_transporter-like_ATP-bd"/>
</dbReference>
<keyword evidence="5 8" id="KW-0067">ATP-binding</keyword>
<evidence type="ECO:0000256" key="3">
    <source>
        <dbReference type="ARBA" id="ARBA00022448"/>
    </source>
</evidence>
<dbReference type="PANTHER" id="PTHR42711:SF5">
    <property type="entry name" value="ABC TRANSPORTER ATP-BINDING PROTEIN NATA"/>
    <property type="match status" value="1"/>
</dbReference>
<dbReference type="InterPro" id="IPR050763">
    <property type="entry name" value="ABC_transporter_ATP-binding"/>
</dbReference>
<evidence type="ECO:0000256" key="6">
    <source>
        <dbReference type="ARBA" id="ARBA00023251"/>
    </source>
</evidence>
<dbReference type="PATRIC" id="fig|1125712.3.peg.1042"/>
<dbReference type="AlphaFoldDB" id="U2TRD9"/>
<dbReference type="Proteomes" id="UP000016638">
    <property type="component" value="Unassembled WGS sequence"/>
</dbReference>
<dbReference type="Gene3D" id="3.40.50.300">
    <property type="entry name" value="P-loop containing nucleotide triphosphate hydrolases"/>
    <property type="match status" value="1"/>
</dbReference>
<dbReference type="PROSITE" id="PS50893">
    <property type="entry name" value="ABC_TRANSPORTER_2"/>
    <property type="match status" value="1"/>
</dbReference>
<evidence type="ECO:0000256" key="4">
    <source>
        <dbReference type="ARBA" id="ARBA00022741"/>
    </source>
</evidence>
<evidence type="ECO:0000256" key="1">
    <source>
        <dbReference type="ARBA" id="ARBA00004202"/>
    </source>
</evidence>
<dbReference type="PANTHER" id="PTHR42711">
    <property type="entry name" value="ABC TRANSPORTER ATP-BINDING PROTEIN"/>
    <property type="match status" value="1"/>
</dbReference>
<keyword evidence="9" id="KW-1185">Reference proteome</keyword>
<dbReference type="eggNOG" id="COG1131">
    <property type="taxonomic scope" value="Bacteria"/>
</dbReference>
<evidence type="ECO:0000259" key="7">
    <source>
        <dbReference type="PROSITE" id="PS50893"/>
    </source>
</evidence>
<accession>U2TRD9</accession>
<dbReference type="SUPFAM" id="SSF52540">
    <property type="entry name" value="P-loop containing nucleoside triphosphate hydrolases"/>
    <property type="match status" value="1"/>
</dbReference>
<evidence type="ECO:0000256" key="2">
    <source>
        <dbReference type="ARBA" id="ARBA00005417"/>
    </source>
</evidence>
<dbReference type="EMBL" id="AWEZ01000043">
    <property type="protein sequence ID" value="ERL08663.1"/>
    <property type="molecule type" value="Genomic_DNA"/>
</dbReference>
<reference evidence="8 9" key="1">
    <citation type="submission" date="2013-08" db="EMBL/GenBank/DDBJ databases">
        <authorList>
            <person name="Durkin A.S."/>
            <person name="Haft D.R."/>
            <person name="McCorrison J."/>
            <person name="Torralba M."/>
            <person name="Gillis M."/>
            <person name="Haft D.H."/>
            <person name="Methe B."/>
            <person name="Sutton G."/>
            <person name="Nelson K.E."/>
        </authorList>
    </citation>
    <scope>NUCLEOTIDE SEQUENCE [LARGE SCALE GENOMIC DNA]</scope>
    <source>
        <strain evidence="8 9">F0195</strain>
    </source>
</reference>